<evidence type="ECO:0000313" key="9">
    <source>
        <dbReference type="EMBL" id="KMQ85000.1"/>
    </source>
</evidence>
<feature type="compositionally biased region" description="Low complexity" evidence="7">
    <location>
        <begin position="372"/>
        <end position="382"/>
    </location>
</feature>
<evidence type="ECO:0000256" key="4">
    <source>
        <dbReference type="ARBA" id="ARBA00022759"/>
    </source>
</evidence>
<keyword evidence="6 9" id="KW-0695">RNA-directed DNA polymerase</keyword>
<feature type="domain" description="Reverse transcriptase RNase H-like" evidence="8">
    <location>
        <begin position="35"/>
        <end position="102"/>
    </location>
</feature>
<proteinExistence type="predicted"/>
<dbReference type="Gene3D" id="3.10.20.370">
    <property type="match status" value="1"/>
</dbReference>
<evidence type="ECO:0000256" key="3">
    <source>
        <dbReference type="ARBA" id="ARBA00022722"/>
    </source>
</evidence>
<dbReference type="PANTHER" id="PTHR34072">
    <property type="entry name" value="ENZYMATIC POLYPROTEIN-RELATED"/>
    <property type="match status" value="1"/>
</dbReference>
<feature type="compositionally biased region" description="Basic residues" evidence="7">
    <location>
        <begin position="383"/>
        <end position="398"/>
    </location>
</feature>
<evidence type="ECO:0000259" key="8">
    <source>
        <dbReference type="Pfam" id="PF17917"/>
    </source>
</evidence>
<dbReference type="EMBL" id="LBMM01014909">
    <property type="protein sequence ID" value="KMQ85000.1"/>
    <property type="molecule type" value="Genomic_DNA"/>
</dbReference>
<dbReference type="InterPro" id="IPR041373">
    <property type="entry name" value="RT_RNaseH"/>
</dbReference>
<evidence type="ECO:0000256" key="5">
    <source>
        <dbReference type="ARBA" id="ARBA00022801"/>
    </source>
</evidence>
<keyword evidence="4" id="KW-0255">Endonuclease</keyword>
<keyword evidence="1" id="KW-0808">Transferase</keyword>
<gene>
    <name evidence="9" type="ORF">RF55_16746</name>
</gene>
<dbReference type="AlphaFoldDB" id="A0A0J7MX22"/>
<organism evidence="9 10">
    <name type="scientific">Lasius niger</name>
    <name type="common">Black garden ant</name>
    <dbReference type="NCBI Taxonomy" id="67767"/>
    <lineage>
        <taxon>Eukaryota</taxon>
        <taxon>Metazoa</taxon>
        <taxon>Ecdysozoa</taxon>
        <taxon>Arthropoda</taxon>
        <taxon>Hexapoda</taxon>
        <taxon>Insecta</taxon>
        <taxon>Pterygota</taxon>
        <taxon>Neoptera</taxon>
        <taxon>Endopterygota</taxon>
        <taxon>Hymenoptera</taxon>
        <taxon>Apocrita</taxon>
        <taxon>Aculeata</taxon>
        <taxon>Formicoidea</taxon>
        <taxon>Formicidae</taxon>
        <taxon>Formicinae</taxon>
        <taxon>Lasius</taxon>
        <taxon>Lasius</taxon>
    </lineage>
</organism>
<dbReference type="GO" id="GO:0003964">
    <property type="term" value="F:RNA-directed DNA polymerase activity"/>
    <property type="evidence" value="ECO:0007669"/>
    <property type="project" value="UniProtKB-KW"/>
</dbReference>
<dbReference type="SUPFAM" id="SSF56672">
    <property type="entry name" value="DNA/RNA polymerases"/>
    <property type="match status" value="1"/>
</dbReference>
<protein>
    <submittedName>
        <fullName evidence="9">Reverse transcriptase</fullName>
    </submittedName>
</protein>
<comment type="caution">
    <text evidence="9">The sequence shown here is derived from an EMBL/GenBank/DDBJ whole genome shotgun (WGS) entry which is preliminary data.</text>
</comment>
<dbReference type="Proteomes" id="UP000036403">
    <property type="component" value="Unassembled WGS sequence"/>
</dbReference>
<dbReference type="FunFam" id="3.10.20.370:FF:000001">
    <property type="entry name" value="Retrovirus-related Pol polyprotein from transposon 17.6-like protein"/>
    <property type="match status" value="1"/>
</dbReference>
<keyword evidence="3" id="KW-0540">Nuclease</keyword>
<feature type="region of interest" description="Disordered" evidence="7">
    <location>
        <begin position="1"/>
        <end position="35"/>
    </location>
</feature>
<evidence type="ECO:0000256" key="7">
    <source>
        <dbReference type="SAM" id="MobiDB-lite"/>
    </source>
</evidence>
<feature type="region of interest" description="Disordered" evidence="7">
    <location>
        <begin position="369"/>
        <end position="398"/>
    </location>
</feature>
<dbReference type="InterPro" id="IPR043502">
    <property type="entry name" value="DNA/RNA_pol_sf"/>
</dbReference>
<evidence type="ECO:0000256" key="6">
    <source>
        <dbReference type="ARBA" id="ARBA00022918"/>
    </source>
</evidence>
<dbReference type="OrthoDB" id="7616265at2759"/>
<keyword evidence="10" id="KW-1185">Reference proteome</keyword>
<evidence type="ECO:0000256" key="2">
    <source>
        <dbReference type="ARBA" id="ARBA00022695"/>
    </source>
</evidence>
<reference evidence="9 10" key="1">
    <citation type="submission" date="2015-04" db="EMBL/GenBank/DDBJ databases">
        <title>Lasius niger genome sequencing.</title>
        <authorList>
            <person name="Konorov E.A."/>
            <person name="Nikitin M.A."/>
            <person name="Kirill M.V."/>
            <person name="Chang P."/>
        </authorList>
    </citation>
    <scope>NUCLEOTIDE SEQUENCE [LARGE SCALE GENOMIC DNA]</scope>
    <source>
        <tissue evidence="9">Whole</tissue>
    </source>
</reference>
<dbReference type="PaxDb" id="67767-A0A0J7MX22"/>
<dbReference type="Pfam" id="PF17917">
    <property type="entry name" value="RT_RNaseH"/>
    <property type="match status" value="1"/>
</dbReference>
<sequence>MRGSPSVAESASPKSSEIPSTPSRPSLTVENDTSNFSQPLTLQTNASAYGLGAVLTQQLDQEEQVIAYTSRTLNPAEKNYSATELECLAVVWRIRRMRDYLRVVRALYRLMPNLRGPDERRRRLFANVIMSVVLYGAPVWGDRIVKKSCTVPALHRLHRTIAQRVISAYRTVSSNAASLLARLPPIKLLAIVRKRTFEKTKELRDNGNLDPISRREIKETEFANMCNEWRTLLEKPNTPGEFTKLIIVPRLENWLNRDTINGMTFHLTQVFTGHGCFSKFLHMIGKKTDPTCFACGMDDTDDVYHTLRECPMWDTQRLTMKEKLNLPRDFTLGDVVDIIVASREAWLAFSAFVEGIMKEKEDVERRIERARLSSSASSTSPQRRTRKDLKPTIRIRTR</sequence>
<accession>A0A0J7MX22</accession>
<keyword evidence="2" id="KW-0548">Nucleotidyltransferase</keyword>
<name>A0A0J7MX22_LASNI</name>
<keyword evidence="5" id="KW-0378">Hydrolase</keyword>
<evidence type="ECO:0000256" key="1">
    <source>
        <dbReference type="ARBA" id="ARBA00022679"/>
    </source>
</evidence>
<evidence type="ECO:0000313" key="10">
    <source>
        <dbReference type="Proteomes" id="UP000036403"/>
    </source>
</evidence>
<dbReference type="GO" id="GO:0004519">
    <property type="term" value="F:endonuclease activity"/>
    <property type="evidence" value="ECO:0007669"/>
    <property type="project" value="UniProtKB-KW"/>
</dbReference>
<feature type="compositionally biased region" description="Polar residues" evidence="7">
    <location>
        <begin position="7"/>
        <end position="35"/>
    </location>
</feature>